<keyword evidence="10" id="KW-0961">Cell wall biogenesis/degradation</keyword>
<keyword evidence="14" id="KW-0966">Cell projection</keyword>
<dbReference type="InterPro" id="IPR002901">
    <property type="entry name" value="MGlyc_endo_b_GlcNAc-like_dom"/>
</dbReference>
<gene>
    <name evidence="14" type="primary">flgJ</name>
    <name evidence="14" type="ORF">SCD92_03710</name>
</gene>
<dbReference type="NCBIfam" id="TIGR02541">
    <property type="entry name" value="flagell_FlgJ"/>
    <property type="match status" value="1"/>
</dbReference>
<evidence type="ECO:0000313" key="15">
    <source>
        <dbReference type="Proteomes" id="UP001273505"/>
    </source>
</evidence>
<keyword evidence="14" id="KW-0969">Cilium</keyword>
<dbReference type="InterPro" id="IPR051056">
    <property type="entry name" value="Glycosyl_Hydrolase_73"/>
</dbReference>
<proteinExistence type="inferred from homology"/>
<dbReference type="Pfam" id="PF10135">
    <property type="entry name" value="Rod-binding"/>
    <property type="match status" value="1"/>
</dbReference>
<comment type="caution">
    <text evidence="14">The sequence shown here is derived from an EMBL/GenBank/DDBJ whole genome shotgun (WGS) entry which is preliminary data.</text>
</comment>
<evidence type="ECO:0000313" key="14">
    <source>
        <dbReference type="EMBL" id="MDX6848452.1"/>
    </source>
</evidence>
<keyword evidence="14" id="KW-0282">Flagellum</keyword>
<evidence type="ECO:0000256" key="4">
    <source>
        <dbReference type="ARBA" id="ARBA00007974"/>
    </source>
</evidence>
<evidence type="ECO:0000256" key="5">
    <source>
        <dbReference type="ARBA" id="ARBA00013433"/>
    </source>
</evidence>
<evidence type="ECO:0000256" key="6">
    <source>
        <dbReference type="ARBA" id="ARBA00022764"/>
    </source>
</evidence>
<reference evidence="14 15" key="1">
    <citation type="submission" date="2023-11" db="EMBL/GenBank/DDBJ databases">
        <title>Gilvimarinus fulvus sp. nov., isolated from the surface of Kelp.</title>
        <authorList>
            <person name="Sun Y.Y."/>
            <person name="Gong Y."/>
            <person name="Du Z.J."/>
        </authorList>
    </citation>
    <scope>NUCLEOTIDE SEQUENCE [LARGE SCALE GENOMIC DNA]</scope>
    <source>
        <strain evidence="14 15">SDUM040013</strain>
    </source>
</reference>
<comment type="similarity">
    <text evidence="3">In the N-terminal section; belongs to the FlgJ family.</text>
</comment>
<name>A0ABU4RUA5_9GAMM</name>
<feature type="region of interest" description="Disordered" evidence="12">
    <location>
        <begin position="112"/>
        <end position="151"/>
    </location>
</feature>
<dbReference type="Pfam" id="PF01832">
    <property type="entry name" value="Glucosaminidase"/>
    <property type="match status" value="1"/>
</dbReference>
<evidence type="ECO:0000256" key="10">
    <source>
        <dbReference type="ARBA" id="ARBA00023316"/>
    </source>
</evidence>
<evidence type="ECO:0000256" key="2">
    <source>
        <dbReference type="ARBA" id="ARBA00004418"/>
    </source>
</evidence>
<dbReference type="PANTHER" id="PTHR33308">
    <property type="entry name" value="PEPTIDOGLYCAN HYDROLASE FLGJ"/>
    <property type="match status" value="1"/>
</dbReference>
<dbReference type="EMBL" id="JAXAFO010000004">
    <property type="protein sequence ID" value="MDX6848452.1"/>
    <property type="molecule type" value="Genomic_DNA"/>
</dbReference>
<keyword evidence="9" id="KW-0326">Glycosidase</keyword>
<evidence type="ECO:0000256" key="7">
    <source>
        <dbReference type="ARBA" id="ARBA00022795"/>
    </source>
</evidence>
<keyword evidence="6" id="KW-0574">Periplasm</keyword>
<evidence type="ECO:0000256" key="8">
    <source>
        <dbReference type="ARBA" id="ARBA00022801"/>
    </source>
</evidence>
<dbReference type="SMART" id="SM00047">
    <property type="entry name" value="LYZ2"/>
    <property type="match status" value="1"/>
</dbReference>
<dbReference type="GO" id="GO:0016787">
    <property type="term" value="F:hydrolase activity"/>
    <property type="evidence" value="ECO:0007669"/>
    <property type="project" value="UniProtKB-KW"/>
</dbReference>
<evidence type="ECO:0000256" key="12">
    <source>
        <dbReference type="SAM" id="MobiDB-lite"/>
    </source>
</evidence>
<comment type="subcellular location">
    <subcellularLocation>
        <location evidence="2">Periplasm</location>
    </subcellularLocation>
</comment>
<keyword evidence="15" id="KW-1185">Reference proteome</keyword>
<evidence type="ECO:0000259" key="13">
    <source>
        <dbReference type="SMART" id="SM00047"/>
    </source>
</evidence>
<comment type="function">
    <text evidence="1">Flagellum-specific muramidase which hydrolyzes the peptidoglycan layer to assemble the rod structure in the periplasmic space.</text>
</comment>
<keyword evidence="7" id="KW-1005">Bacterial flagellum biogenesis</keyword>
<comment type="similarity">
    <text evidence="4">In the C-terminal section; belongs to the glycosyl hydrolase 73 family.</text>
</comment>
<dbReference type="PRINTS" id="PR01002">
    <property type="entry name" value="FLGFLGJ"/>
</dbReference>
<evidence type="ECO:0000256" key="1">
    <source>
        <dbReference type="ARBA" id="ARBA00002954"/>
    </source>
</evidence>
<dbReference type="Proteomes" id="UP001273505">
    <property type="component" value="Unassembled WGS sequence"/>
</dbReference>
<dbReference type="RefSeq" id="WP_302721293.1">
    <property type="nucleotide sequence ID" value="NZ_JAULRU010000264.1"/>
</dbReference>
<evidence type="ECO:0000256" key="9">
    <source>
        <dbReference type="ARBA" id="ARBA00023295"/>
    </source>
</evidence>
<feature type="domain" description="Mannosyl-glycoprotein endo-beta-N-acetylglucosamidase-like" evidence="13">
    <location>
        <begin position="145"/>
        <end position="309"/>
    </location>
</feature>
<dbReference type="InterPro" id="IPR019301">
    <property type="entry name" value="Flagellar_prot_FlgJ_N"/>
</dbReference>
<sequence length="310" mass="34019">MNTLGSTEAGAMVQDTFLDSRGLESVRSMGRKDNPAALREMARQFESLFVQQMMKSMRAASDVFSEGNYMKSSESDFYQQMLDQQLSLELTKGRGLGLADAMYQQMLQSYGDHFDSPSAESTEQKKSIELPIQKADTASVQSTNSDEEGSAEKVSQFIDQIKPYAQWAASKLGVNPTALVAQAALETGWGQYVLKDPNGVSSNNLFNIKTTGGWQGDSIEVATSEFIDGVKEPVNAEFKQYRSLFESFSDYVELLKNPRYADAIKAGKDVEGFVRGLQQAGYATDPVYAEKILSIIDRNNLGSVFAGGNS</sequence>
<evidence type="ECO:0000256" key="3">
    <source>
        <dbReference type="ARBA" id="ARBA00006880"/>
    </source>
</evidence>
<keyword evidence="8 14" id="KW-0378">Hydrolase</keyword>
<organism evidence="14 15">
    <name type="scientific">Gilvimarinus gilvus</name>
    <dbReference type="NCBI Taxonomy" id="3058038"/>
    <lineage>
        <taxon>Bacteria</taxon>
        <taxon>Pseudomonadati</taxon>
        <taxon>Pseudomonadota</taxon>
        <taxon>Gammaproteobacteria</taxon>
        <taxon>Cellvibrionales</taxon>
        <taxon>Cellvibrionaceae</taxon>
        <taxon>Gilvimarinus</taxon>
    </lineage>
</organism>
<protein>
    <recommendedName>
        <fullName evidence="5">Peptidoglycan hydrolase FlgJ</fullName>
    </recommendedName>
    <alternativeName>
        <fullName evidence="11">Muramidase FlgJ</fullName>
    </alternativeName>
</protein>
<dbReference type="Gene3D" id="1.10.530.10">
    <property type="match status" value="1"/>
</dbReference>
<dbReference type="InterPro" id="IPR013377">
    <property type="entry name" value="FlgJ"/>
</dbReference>
<dbReference type="PANTHER" id="PTHR33308:SF9">
    <property type="entry name" value="PEPTIDOGLYCAN HYDROLASE FLGJ"/>
    <property type="match status" value="1"/>
</dbReference>
<evidence type="ECO:0000256" key="11">
    <source>
        <dbReference type="ARBA" id="ARBA00030835"/>
    </source>
</evidence>
<accession>A0ABU4RUA5</accession>